<evidence type="ECO:0000256" key="1">
    <source>
        <dbReference type="ARBA" id="ARBA00022679"/>
    </source>
</evidence>
<evidence type="ECO:0000313" key="4">
    <source>
        <dbReference type="Proteomes" id="UP000284202"/>
    </source>
</evidence>
<sequence length="221" mass="24303">MAKGNHVTYLNTGRNALKAVLQVLSTARVEIGGNHRVLDYACGYGRVLRWLQAAFPQAELKGVDVDKNAVASASDILGVDARVLDPTLNTPLGGKFDLIWVGSLFTHLPRDEAIRVLSYLRDHLTDPGVLVFTTHGNYVYDRVAAGEKTYNLSDEGVQRILSEYASGDFAFSPYPHSETYGIALTSPLTIFAALAEARLSPIYFQDRGWVNHQDVYGCVLQ</sequence>
<accession>A0A418T3P3</accession>
<dbReference type="GO" id="GO:0032259">
    <property type="term" value="P:methylation"/>
    <property type="evidence" value="ECO:0007669"/>
    <property type="project" value="UniProtKB-KW"/>
</dbReference>
<reference evidence="4" key="1">
    <citation type="submission" date="2018-09" db="EMBL/GenBank/DDBJ databases">
        <title>Acidovorax cavernicola nov. sp. isolated from Gruta de las Maravillas (Aracena, Spain).</title>
        <authorList>
            <person name="Jurado V."/>
            <person name="Gutierrez-Patricio S."/>
            <person name="Gonzalez-Pimentel J.L."/>
            <person name="Miller A.Z."/>
            <person name="Laiz L."/>
            <person name="Saiz-Jimenez C."/>
        </authorList>
    </citation>
    <scope>NUCLEOTIDE SEQUENCE [LARGE SCALE GENOMIC DNA]</scope>
    <source>
        <strain evidence="4">1011MAR3C25</strain>
    </source>
</reference>
<organism evidence="3 4">
    <name type="scientific">Paracoccus onubensis</name>
    <dbReference type="NCBI Taxonomy" id="1675788"/>
    <lineage>
        <taxon>Bacteria</taxon>
        <taxon>Pseudomonadati</taxon>
        <taxon>Pseudomonadota</taxon>
        <taxon>Alphaproteobacteria</taxon>
        <taxon>Rhodobacterales</taxon>
        <taxon>Paracoccaceae</taxon>
        <taxon>Paracoccus</taxon>
    </lineage>
</organism>
<proteinExistence type="predicted"/>
<dbReference type="PANTHER" id="PTHR43861">
    <property type="entry name" value="TRANS-ACONITATE 2-METHYLTRANSFERASE-RELATED"/>
    <property type="match status" value="1"/>
</dbReference>
<dbReference type="Proteomes" id="UP000284202">
    <property type="component" value="Unassembled WGS sequence"/>
</dbReference>
<evidence type="ECO:0000313" key="3">
    <source>
        <dbReference type="EMBL" id="RJE87838.1"/>
    </source>
</evidence>
<dbReference type="CDD" id="cd02440">
    <property type="entry name" value="AdoMet_MTases"/>
    <property type="match status" value="1"/>
</dbReference>
<dbReference type="SUPFAM" id="SSF53335">
    <property type="entry name" value="S-adenosyl-L-methionine-dependent methyltransferases"/>
    <property type="match status" value="1"/>
</dbReference>
<comment type="caution">
    <text evidence="3">The sequence shown here is derived from an EMBL/GenBank/DDBJ whole genome shotgun (WGS) entry which is preliminary data.</text>
</comment>
<dbReference type="Pfam" id="PF13649">
    <property type="entry name" value="Methyltransf_25"/>
    <property type="match status" value="1"/>
</dbReference>
<keyword evidence="1 3" id="KW-0808">Transferase</keyword>
<keyword evidence="4" id="KW-1185">Reference proteome</keyword>
<keyword evidence="3" id="KW-0489">Methyltransferase</keyword>
<evidence type="ECO:0000259" key="2">
    <source>
        <dbReference type="Pfam" id="PF13649"/>
    </source>
</evidence>
<dbReference type="Gene3D" id="3.40.50.150">
    <property type="entry name" value="Vaccinia Virus protein VP39"/>
    <property type="match status" value="1"/>
</dbReference>
<feature type="domain" description="Methyltransferase" evidence="2">
    <location>
        <begin position="37"/>
        <end position="127"/>
    </location>
</feature>
<dbReference type="AlphaFoldDB" id="A0A418T3P3"/>
<dbReference type="EMBL" id="QZCG01000002">
    <property type="protein sequence ID" value="RJE87838.1"/>
    <property type="molecule type" value="Genomic_DNA"/>
</dbReference>
<dbReference type="InterPro" id="IPR041698">
    <property type="entry name" value="Methyltransf_25"/>
</dbReference>
<protein>
    <submittedName>
        <fullName evidence="3">Class I SAM-dependent methyltransferase</fullName>
    </submittedName>
</protein>
<dbReference type="InterPro" id="IPR029063">
    <property type="entry name" value="SAM-dependent_MTases_sf"/>
</dbReference>
<name>A0A418T3P3_9RHOB</name>
<gene>
    <name evidence="3" type="ORF">D3P04_02610</name>
</gene>
<dbReference type="GO" id="GO:0008168">
    <property type="term" value="F:methyltransferase activity"/>
    <property type="evidence" value="ECO:0007669"/>
    <property type="project" value="UniProtKB-KW"/>
</dbReference>